<comment type="similarity">
    <text evidence="4">Belongs to the oxidoreductase MdaB family.</text>
</comment>
<comment type="cofactor">
    <cofactor evidence="1">
        <name>FAD</name>
        <dbReference type="ChEBI" id="CHEBI:57692"/>
    </cofactor>
</comment>
<evidence type="ECO:0000259" key="5">
    <source>
        <dbReference type="Pfam" id="PF02525"/>
    </source>
</evidence>
<keyword evidence="2" id="KW-0285">Flavoprotein</keyword>
<gene>
    <name evidence="6" type="primary">mdaB_1</name>
    <name evidence="6" type="ORF">NCTC11685_05221</name>
</gene>
<evidence type="ECO:0000313" key="7">
    <source>
        <dbReference type="Proteomes" id="UP000254863"/>
    </source>
</evidence>
<dbReference type="Proteomes" id="UP000254863">
    <property type="component" value="Unassembled WGS sequence"/>
</dbReference>
<dbReference type="EMBL" id="UGMS01000002">
    <property type="protein sequence ID" value="STW72066.1"/>
    <property type="molecule type" value="Genomic_DNA"/>
</dbReference>
<evidence type="ECO:0000256" key="2">
    <source>
        <dbReference type="ARBA" id="ARBA00022630"/>
    </source>
</evidence>
<dbReference type="Pfam" id="PF02525">
    <property type="entry name" value="Flavodoxin_2"/>
    <property type="match status" value="1"/>
</dbReference>
<evidence type="ECO:0000313" key="6">
    <source>
        <dbReference type="EMBL" id="STW72066.1"/>
    </source>
</evidence>
<dbReference type="InterPro" id="IPR029039">
    <property type="entry name" value="Flavoprotein-like_sf"/>
</dbReference>
<dbReference type="InterPro" id="IPR052397">
    <property type="entry name" value="NADPH-QR_MdaB"/>
</dbReference>
<comment type="caution">
    <text evidence="6">The sequence shown here is derived from an EMBL/GenBank/DDBJ whole genome shotgun (WGS) entry which is preliminary data.</text>
</comment>
<dbReference type="SUPFAM" id="SSF52218">
    <property type="entry name" value="Flavoproteins"/>
    <property type="match status" value="1"/>
</dbReference>
<evidence type="ECO:0000256" key="1">
    <source>
        <dbReference type="ARBA" id="ARBA00001974"/>
    </source>
</evidence>
<proteinExistence type="inferred from homology"/>
<accession>A0A7H4PHR2</accession>
<dbReference type="AlphaFoldDB" id="A0A7H4PHR2"/>
<feature type="domain" description="Flavodoxin-like fold" evidence="5">
    <location>
        <begin position="18"/>
        <end position="108"/>
    </location>
</feature>
<protein>
    <submittedName>
        <fullName evidence="6">Modulator of drug activity B</fullName>
    </submittedName>
</protein>
<dbReference type="PANTHER" id="PTHR46305:SF3">
    <property type="entry name" value="NADPH:QUINONE OXIDOREDUCTASE MDAB"/>
    <property type="match status" value="1"/>
</dbReference>
<reference evidence="6 7" key="1">
    <citation type="submission" date="2018-06" db="EMBL/GenBank/DDBJ databases">
        <authorList>
            <consortium name="Pathogen Informatics"/>
            <person name="Doyle S."/>
        </authorList>
    </citation>
    <scope>NUCLEOTIDE SEQUENCE [LARGE SCALE GENOMIC DNA]</scope>
    <source>
        <strain evidence="6 7">NCTC11685</strain>
    </source>
</reference>
<sequence length="124" mass="14210">MVICATPGHDVKVVRAESDYDIKEEVQNFLWADVVIWQMPGWWMGAPWTVKKYIDDVFTEGHGALYASDGRTRSDASKKYGSGGLIQGKKYMLSLTWNAPMEAFTEKDQFLPRRWRRRGVPAIP</sequence>
<keyword evidence="3" id="KW-0274">FAD</keyword>
<organism evidence="6 7">
    <name type="scientific">Klebsiella michiganensis</name>
    <dbReference type="NCBI Taxonomy" id="1134687"/>
    <lineage>
        <taxon>Bacteria</taxon>
        <taxon>Pseudomonadati</taxon>
        <taxon>Pseudomonadota</taxon>
        <taxon>Gammaproteobacteria</taxon>
        <taxon>Enterobacterales</taxon>
        <taxon>Enterobacteriaceae</taxon>
        <taxon>Klebsiella/Raoultella group</taxon>
        <taxon>Klebsiella</taxon>
    </lineage>
</organism>
<dbReference type="InterPro" id="IPR003680">
    <property type="entry name" value="Flavodoxin_fold"/>
</dbReference>
<dbReference type="Gene3D" id="3.40.50.360">
    <property type="match status" value="1"/>
</dbReference>
<name>A0A7H4PHR2_9ENTR</name>
<evidence type="ECO:0000256" key="3">
    <source>
        <dbReference type="ARBA" id="ARBA00022827"/>
    </source>
</evidence>
<dbReference type="PANTHER" id="PTHR46305">
    <property type="match status" value="1"/>
</dbReference>
<evidence type="ECO:0000256" key="4">
    <source>
        <dbReference type="ARBA" id="ARBA00037981"/>
    </source>
</evidence>